<comment type="caution">
    <text evidence="1">The sequence shown here is derived from an EMBL/GenBank/DDBJ whole genome shotgun (WGS) entry which is preliminary data.</text>
</comment>
<sequence length="370" mass="40924">MTQNLYIDINVLQTVPSSNINRDDNGAPKTALYGGVTRSRVSSQSWKYAMRKGFETDNIENGIRTKKVVEELSKDLAAVDESLDDKSATQKAVAVLKKFGIKFETEKGNKNKSSALLMVSHGQIKKFAKYVTAHDILKQKNITSKTKKEIEKVLSGDRTLDLALFGRMVADDAELNVEGAAQVAHAISTHEVVPEFDYFTATDDLSKKSESGAAMLGTIEYNSATLYRYANLNVKELSENLGTTNTVEAAKDFIKVFISTMPTGKQHTFANKTVPNYVMINVRTDTPVNLITAFETPVSADNGYVAKSIEALETEYDETQQFVDAPLLTVVLAERKYNSIIENRVDKLSELLSQVTDVVSKAVQDEDHND</sequence>
<accession>A0ABW3PHV8</accession>
<organism evidence="1 2">
    <name type="scientific">Lentilactobacillus raoultii</name>
    <dbReference type="NCBI Taxonomy" id="1987503"/>
    <lineage>
        <taxon>Bacteria</taxon>
        <taxon>Bacillati</taxon>
        <taxon>Bacillota</taxon>
        <taxon>Bacilli</taxon>
        <taxon>Lactobacillales</taxon>
        <taxon>Lactobacillaceae</taxon>
        <taxon>Lentilactobacillus</taxon>
    </lineage>
</organism>
<dbReference type="NCBIfam" id="TIGR01869">
    <property type="entry name" value="casC_Cse4"/>
    <property type="match status" value="1"/>
</dbReference>
<dbReference type="EMBL" id="JBHTLH010000011">
    <property type="protein sequence ID" value="MFD1124646.1"/>
    <property type="molecule type" value="Genomic_DNA"/>
</dbReference>
<keyword evidence="2" id="KW-1185">Reference proteome</keyword>
<evidence type="ECO:0000313" key="2">
    <source>
        <dbReference type="Proteomes" id="UP001597156"/>
    </source>
</evidence>
<dbReference type="Proteomes" id="UP001597156">
    <property type="component" value="Unassembled WGS sequence"/>
</dbReference>
<gene>
    <name evidence="1" type="primary">cas7e</name>
    <name evidence="1" type="ORF">ACFQ22_04620</name>
</gene>
<reference evidence="2" key="1">
    <citation type="journal article" date="2019" name="Int. J. Syst. Evol. Microbiol.">
        <title>The Global Catalogue of Microorganisms (GCM) 10K type strain sequencing project: providing services to taxonomists for standard genome sequencing and annotation.</title>
        <authorList>
            <consortium name="The Broad Institute Genomics Platform"/>
            <consortium name="The Broad Institute Genome Sequencing Center for Infectious Disease"/>
            <person name="Wu L."/>
            <person name="Ma J."/>
        </authorList>
    </citation>
    <scope>NUCLEOTIDE SEQUENCE [LARGE SCALE GENOMIC DNA]</scope>
    <source>
        <strain evidence="2">CCUG 71848</strain>
    </source>
</reference>
<evidence type="ECO:0000313" key="1">
    <source>
        <dbReference type="EMBL" id="MFD1124646.1"/>
    </source>
</evidence>
<protein>
    <submittedName>
        <fullName evidence="1">Type I-E CRISPR-associated protein Cas7/Cse4/CasC</fullName>
    </submittedName>
</protein>
<name>A0ABW3PHV8_9LACO</name>
<dbReference type="RefSeq" id="WP_121978407.1">
    <property type="nucleotide sequence ID" value="NZ_JBHTLH010000011.1"/>
</dbReference>
<proteinExistence type="predicted"/>
<dbReference type="Pfam" id="PF09344">
    <property type="entry name" value="Cas_CT1975"/>
    <property type="match status" value="1"/>
</dbReference>
<dbReference type="InterPro" id="IPR010148">
    <property type="entry name" value="CRISPR-assoc_prot_CT1975"/>
</dbReference>